<gene>
    <name evidence="2" type="ORF">E0H45_21485</name>
</gene>
<dbReference type="Pfam" id="PF12679">
    <property type="entry name" value="ABC2_membrane_2"/>
    <property type="match status" value="1"/>
</dbReference>
<feature type="transmembrane region" description="Helical" evidence="1">
    <location>
        <begin position="188"/>
        <end position="212"/>
    </location>
</feature>
<dbReference type="OrthoDB" id="3686802at2"/>
<evidence type="ECO:0000256" key="1">
    <source>
        <dbReference type="SAM" id="Phobius"/>
    </source>
</evidence>
<sequence length="267" mass="28084">MFRNVYLKSLYDARRGLIGWSVAIAALVLLECALWPSVRDMPDLAELYKSFPEQLRKFFNLEAMTTGVGFLNAELFTLLLPSLFLVYGIGHGARTIAGEEERGTLELLLVTPVSGARIIIDKALALLTSIAVLGLALFTATIVGSLTFGLGISAADAASGALAMTLLGLEYGVLALAVGALTGRRATAIALSASAATAAYVVYAAGLILPRFEPWQPYSPIYQAFHNGPLGAGLQLTHLWLLAGSALLLALALPTLDGRDISTAHGG</sequence>
<dbReference type="EMBL" id="SJJZ01000002">
    <property type="protein sequence ID" value="TCC08454.1"/>
    <property type="molecule type" value="Genomic_DNA"/>
</dbReference>
<comment type="caution">
    <text evidence="2">The sequence shown here is derived from an EMBL/GenBank/DDBJ whole genome shotgun (WGS) entry which is preliminary data.</text>
</comment>
<dbReference type="PANTHER" id="PTHR37305:SF1">
    <property type="entry name" value="MEMBRANE PROTEIN"/>
    <property type="match status" value="1"/>
</dbReference>
<dbReference type="GO" id="GO:0005886">
    <property type="term" value="C:plasma membrane"/>
    <property type="evidence" value="ECO:0007669"/>
    <property type="project" value="UniProtKB-SubCell"/>
</dbReference>
<dbReference type="PANTHER" id="PTHR37305">
    <property type="entry name" value="INTEGRAL MEMBRANE PROTEIN-RELATED"/>
    <property type="match status" value="1"/>
</dbReference>
<evidence type="ECO:0000313" key="2">
    <source>
        <dbReference type="EMBL" id="TCC08454.1"/>
    </source>
</evidence>
<protein>
    <recommendedName>
        <fullName evidence="4">ABC transporter permease</fullName>
    </recommendedName>
</protein>
<evidence type="ECO:0000313" key="3">
    <source>
        <dbReference type="Proteomes" id="UP000292346"/>
    </source>
</evidence>
<dbReference type="AlphaFoldDB" id="A0A4R0HFL3"/>
<reference evidence="2 3" key="1">
    <citation type="submission" date="2019-02" db="EMBL/GenBank/DDBJ databases">
        <title>Kribbella capetownensis sp. nov. and Kribbella speibonae sp. nov., isolated from soil.</title>
        <authorList>
            <person name="Curtis S.M."/>
            <person name="Norton I."/>
            <person name="Everest G.J."/>
            <person name="Meyers P.R."/>
        </authorList>
    </citation>
    <scope>NUCLEOTIDE SEQUENCE [LARGE SCALE GENOMIC DNA]</scope>
    <source>
        <strain evidence="2 3">KCTC 29219</strain>
    </source>
</reference>
<keyword evidence="1" id="KW-1133">Transmembrane helix</keyword>
<proteinExistence type="predicted"/>
<accession>A0A4R0HFL3</accession>
<keyword evidence="1" id="KW-0812">Transmembrane</keyword>
<feature type="transmembrane region" description="Helical" evidence="1">
    <location>
        <begin position="158"/>
        <end position="181"/>
    </location>
</feature>
<dbReference type="GO" id="GO:0140359">
    <property type="term" value="F:ABC-type transporter activity"/>
    <property type="evidence" value="ECO:0007669"/>
    <property type="project" value="InterPro"/>
</dbReference>
<feature type="transmembrane region" description="Helical" evidence="1">
    <location>
        <begin position="232"/>
        <end position="253"/>
    </location>
</feature>
<evidence type="ECO:0008006" key="4">
    <source>
        <dbReference type="Google" id="ProtNLM"/>
    </source>
</evidence>
<dbReference type="Proteomes" id="UP000292346">
    <property type="component" value="Unassembled WGS sequence"/>
</dbReference>
<feature type="transmembrane region" description="Helical" evidence="1">
    <location>
        <begin position="17"/>
        <end position="38"/>
    </location>
</feature>
<name>A0A4R0HFL3_9ACTN</name>
<feature type="transmembrane region" description="Helical" evidence="1">
    <location>
        <begin position="124"/>
        <end position="152"/>
    </location>
</feature>
<keyword evidence="3" id="KW-1185">Reference proteome</keyword>
<keyword evidence="1" id="KW-0472">Membrane</keyword>
<feature type="transmembrane region" description="Helical" evidence="1">
    <location>
        <begin position="58"/>
        <end position="87"/>
    </location>
</feature>
<organism evidence="2 3">
    <name type="scientific">Kribbella soli</name>
    <dbReference type="NCBI Taxonomy" id="1124743"/>
    <lineage>
        <taxon>Bacteria</taxon>
        <taxon>Bacillati</taxon>
        <taxon>Actinomycetota</taxon>
        <taxon>Actinomycetes</taxon>
        <taxon>Propionibacteriales</taxon>
        <taxon>Kribbellaceae</taxon>
        <taxon>Kribbella</taxon>
    </lineage>
</organism>